<evidence type="ECO:0000256" key="2">
    <source>
        <dbReference type="ARBA" id="ARBA00022723"/>
    </source>
</evidence>
<dbReference type="SUPFAM" id="SSF56281">
    <property type="entry name" value="Metallo-hydrolase/oxidoreductase"/>
    <property type="match status" value="1"/>
</dbReference>
<accession>A0A917PKH0</accession>
<evidence type="ECO:0000259" key="5">
    <source>
        <dbReference type="SMART" id="SM00849"/>
    </source>
</evidence>
<name>A0A917PKH0_9PSED</name>
<dbReference type="Gene3D" id="3.60.15.10">
    <property type="entry name" value="Ribonuclease Z/Hydroxyacylglutathione hydrolase-like"/>
    <property type="match status" value="1"/>
</dbReference>
<proteinExistence type="predicted"/>
<keyword evidence="7" id="KW-1185">Reference proteome</keyword>
<comment type="cofactor">
    <cofactor evidence="1">
        <name>Zn(2+)</name>
        <dbReference type="ChEBI" id="CHEBI:29105"/>
    </cofactor>
</comment>
<sequence length="216" mass="23572">MDQTSSQLIRETFPVGPLQCNCTLIGDPISKKAIVVDPGGEPEMIVARLEALGLKLVSIIHTHAHLDHFLASGRLKELTGASLHLHPEDRFLWDGLETQCQMFGVPYTPVPAPDLPLADDEALACGCGVALHTPGHTPGSMSFWFPEARLLIAGDTLFRRGIGRTDLWGGDYATIERSIKKRLYILDEDAVVITGHGPETRLGDEMRENPFVRAGA</sequence>
<dbReference type="Pfam" id="PF00753">
    <property type="entry name" value="Lactamase_B"/>
    <property type="match status" value="1"/>
</dbReference>
<keyword evidence="2" id="KW-0479">Metal-binding</keyword>
<gene>
    <name evidence="6" type="ORF">GCM10009304_06120</name>
</gene>
<dbReference type="SMART" id="SM00849">
    <property type="entry name" value="Lactamase_B"/>
    <property type="match status" value="1"/>
</dbReference>
<evidence type="ECO:0000313" key="6">
    <source>
        <dbReference type="EMBL" id="GGJ82883.1"/>
    </source>
</evidence>
<evidence type="ECO:0000256" key="3">
    <source>
        <dbReference type="ARBA" id="ARBA00022801"/>
    </source>
</evidence>
<reference evidence="6" key="2">
    <citation type="submission" date="2020-09" db="EMBL/GenBank/DDBJ databases">
        <authorList>
            <person name="Sun Q."/>
            <person name="Ohkuma M."/>
        </authorList>
    </citation>
    <scope>NUCLEOTIDE SEQUENCE</scope>
    <source>
        <strain evidence="6">JCM 30078</strain>
    </source>
</reference>
<dbReference type="InterPro" id="IPR036866">
    <property type="entry name" value="RibonucZ/Hydroxyglut_hydro"/>
</dbReference>
<keyword evidence="3" id="KW-0378">Hydrolase</keyword>
<reference evidence="6" key="1">
    <citation type="journal article" date="2014" name="Int. J. Syst. Evol. Microbiol.">
        <title>Complete genome sequence of Corynebacterium casei LMG S-19264T (=DSM 44701T), isolated from a smear-ripened cheese.</title>
        <authorList>
            <consortium name="US DOE Joint Genome Institute (JGI-PGF)"/>
            <person name="Walter F."/>
            <person name="Albersmeier A."/>
            <person name="Kalinowski J."/>
            <person name="Ruckert C."/>
        </authorList>
    </citation>
    <scope>NUCLEOTIDE SEQUENCE</scope>
    <source>
        <strain evidence="6">JCM 30078</strain>
    </source>
</reference>
<dbReference type="GO" id="GO:0046872">
    <property type="term" value="F:metal ion binding"/>
    <property type="evidence" value="ECO:0007669"/>
    <property type="project" value="UniProtKB-KW"/>
</dbReference>
<dbReference type="RefSeq" id="WP_188981651.1">
    <property type="nucleotide sequence ID" value="NZ_BMPO01000001.1"/>
</dbReference>
<dbReference type="GO" id="GO:0016787">
    <property type="term" value="F:hydrolase activity"/>
    <property type="evidence" value="ECO:0007669"/>
    <property type="project" value="UniProtKB-KW"/>
</dbReference>
<dbReference type="PANTHER" id="PTHR46233">
    <property type="entry name" value="HYDROXYACYLGLUTATHIONE HYDROLASE GLOC"/>
    <property type="match status" value="1"/>
</dbReference>
<dbReference type="AlphaFoldDB" id="A0A917PKH0"/>
<dbReference type="Proteomes" id="UP000635983">
    <property type="component" value="Unassembled WGS sequence"/>
</dbReference>
<evidence type="ECO:0000256" key="1">
    <source>
        <dbReference type="ARBA" id="ARBA00001947"/>
    </source>
</evidence>
<dbReference type="InterPro" id="IPR051453">
    <property type="entry name" value="MBL_Glyoxalase_II"/>
</dbReference>
<keyword evidence="4" id="KW-0862">Zinc</keyword>
<evidence type="ECO:0000256" key="4">
    <source>
        <dbReference type="ARBA" id="ARBA00022833"/>
    </source>
</evidence>
<dbReference type="InterPro" id="IPR001279">
    <property type="entry name" value="Metallo-B-lactamas"/>
</dbReference>
<organism evidence="6 7">
    <name type="scientific">Pseudomonas matsuisoli</name>
    <dbReference type="NCBI Taxonomy" id="1515666"/>
    <lineage>
        <taxon>Bacteria</taxon>
        <taxon>Pseudomonadati</taxon>
        <taxon>Pseudomonadota</taxon>
        <taxon>Gammaproteobacteria</taxon>
        <taxon>Pseudomonadales</taxon>
        <taxon>Pseudomonadaceae</taxon>
        <taxon>Pseudomonas</taxon>
    </lineage>
</organism>
<protein>
    <recommendedName>
        <fullName evidence="5">Metallo-beta-lactamase domain-containing protein</fullName>
    </recommendedName>
</protein>
<dbReference type="CDD" id="cd06262">
    <property type="entry name" value="metallo-hydrolase-like_MBL-fold"/>
    <property type="match status" value="1"/>
</dbReference>
<dbReference type="EMBL" id="BMPO01000001">
    <property type="protein sequence ID" value="GGJ82883.1"/>
    <property type="molecule type" value="Genomic_DNA"/>
</dbReference>
<evidence type="ECO:0000313" key="7">
    <source>
        <dbReference type="Proteomes" id="UP000635983"/>
    </source>
</evidence>
<dbReference type="PANTHER" id="PTHR46233:SF3">
    <property type="entry name" value="HYDROXYACYLGLUTATHIONE HYDROLASE GLOC"/>
    <property type="match status" value="1"/>
</dbReference>
<comment type="caution">
    <text evidence="6">The sequence shown here is derived from an EMBL/GenBank/DDBJ whole genome shotgun (WGS) entry which is preliminary data.</text>
</comment>
<feature type="domain" description="Metallo-beta-lactamase" evidence="5">
    <location>
        <begin position="19"/>
        <end position="196"/>
    </location>
</feature>